<dbReference type="Gene3D" id="3.40.50.720">
    <property type="entry name" value="NAD(P)-binding Rossmann-like Domain"/>
    <property type="match status" value="1"/>
</dbReference>
<evidence type="ECO:0000259" key="4">
    <source>
        <dbReference type="SMART" id="SM00822"/>
    </source>
</evidence>
<dbReference type="AlphaFoldDB" id="A0A7H8QEV2"/>
<organism evidence="5 6">
    <name type="scientific">Planococcus glaciei</name>
    <dbReference type="NCBI Taxonomy" id="459472"/>
    <lineage>
        <taxon>Bacteria</taxon>
        <taxon>Bacillati</taxon>
        <taxon>Bacillota</taxon>
        <taxon>Bacilli</taxon>
        <taxon>Bacillales</taxon>
        <taxon>Caryophanaceae</taxon>
        <taxon>Planococcus</taxon>
    </lineage>
</organism>
<dbReference type="Pfam" id="PF00106">
    <property type="entry name" value="adh_short"/>
    <property type="match status" value="1"/>
</dbReference>
<dbReference type="PANTHER" id="PTHR44196">
    <property type="entry name" value="DEHYDROGENASE/REDUCTASE SDR FAMILY MEMBER 7B"/>
    <property type="match status" value="1"/>
</dbReference>
<reference evidence="5 6" key="1">
    <citation type="submission" date="2020-04" db="EMBL/GenBank/DDBJ databases">
        <authorList>
            <person name="Pajer P."/>
            <person name="Broz P."/>
        </authorList>
    </citation>
    <scope>NUCLEOTIDE SEQUENCE [LARGE SCALE GENOMIC DNA]</scope>
    <source>
        <strain evidence="6">NRL-ATB46093</strain>
    </source>
</reference>
<dbReference type="InterPro" id="IPR002347">
    <property type="entry name" value="SDR_fam"/>
</dbReference>
<sequence>MYNYTLLEKFLFMPRRFKLSDLTKAVEGKTVLITGASSGIGKELALLFGKARVHLILVARRQEELQRIGEEIEKGNASVSIFPADLRNEKEMDGLLAFLHELPDGLDIVINNAGLSINRPVSKSLDRYHDFTRTMAINYFAPVRLLLTAIPLLAKKKGHIVNVSTINALLHPVPYWAAYQASKGAFDTWLRSAAPELKAQGISTSTIYLPLVKTPMIAPTAAYLGKPAMSPVHVAEIIGRAICHNRKAYKPWWLGSVELASLLFRKPLDMLVSRLVKKKEEGTGGD</sequence>
<comment type="similarity">
    <text evidence="1 3">Belongs to the short-chain dehydrogenases/reductases (SDR) family.</text>
</comment>
<dbReference type="InterPro" id="IPR036291">
    <property type="entry name" value="NAD(P)-bd_dom_sf"/>
</dbReference>
<dbReference type="InterPro" id="IPR057326">
    <property type="entry name" value="KR_dom"/>
</dbReference>
<evidence type="ECO:0000313" key="6">
    <source>
        <dbReference type="Proteomes" id="UP000509222"/>
    </source>
</evidence>
<evidence type="ECO:0000313" key="5">
    <source>
        <dbReference type="EMBL" id="QKX52011.1"/>
    </source>
</evidence>
<evidence type="ECO:0000256" key="2">
    <source>
        <dbReference type="ARBA" id="ARBA00023002"/>
    </source>
</evidence>
<dbReference type="Proteomes" id="UP000509222">
    <property type="component" value="Chromosome"/>
</dbReference>
<dbReference type="EMBL" id="CP051177">
    <property type="protein sequence ID" value="QKX52011.1"/>
    <property type="molecule type" value="Genomic_DNA"/>
</dbReference>
<proteinExistence type="inferred from homology"/>
<gene>
    <name evidence="5" type="ORF">HF394_16300</name>
</gene>
<feature type="domain" description="Ketoreductase" evidence="4">
    <location>
        <begin position="29"/>
        <end position="210"/>
    </location>
</feature>
<protein>
    <submittedName>
        <fullName evidence="5">SDR family NAD(P)-dependent oxidoreductase</fullName>
    </submittedName>
</protein>
<reference evidence="6" key="2">
    <citation type="submission" date="2020-06" db="EMBL/GenBank/DDBJ databases">
        <title>Isolation of Planomicrobium glaciei.</title>
        <authorList>
            <person name="Malisova L."/>
            <person name="Safrankova R."/>
            <person name="Jakubu V."/>
            <person name="Spanelova P."/>
        </authorList>
    </citation>
    <scope>NUCLEOTIDE SEQUENCE [LARGE SCALE GENOMIC DNA]</scope>
    <source>
        <strain evidence="6">NRL-ATB46093</strain>
    </source>
</reference>
<dbReference type="GO" id="GO:0016020">
    <property type="term" value="C:membrane"/>
    <property type="evidence" value="ECO:0007669"/>
    <property type="project" value="TreeGrafter"/>
</dbReference>
<name>A0A7H8QEV2_9BACL</name>
<dbReference type="PANTHER" id="PTHR44196:SF1">
    <property type="entry name" value="DEHYDROGENASE_REDUCTASE SDR FAMILY MEMBER 7B"/>
    <property type="match status" value="1"/>
</dbReference>
<evidence type="ECO:0000256" key="3">
    <source>
        <dbReference type="RuleBase" id="RU000363"/>
    </source>
</evidence>
<dbReference type="RefSeq" id="WP_036808731.1">
    <property type="nucleotide sequence ID" value="NZ_CP051177.1"/>
</dbReference>
<keyword evidence="2" id="KW-0560">Oxidoreductase</keyword>
<dbReference type="PRINTS" id="PR00080">
    <property type="entry name" value="SDRFAMILY"/>
</dbReference>
<dbReference type="SUPFAM" id="SSF51735">
    <property type="entry name" value="NAD(P)-binding Rossmann-fold domains"/>
    <property type="match status" value="1"/>
</dbReference>
<dbReference type="PRINTS" id="PR00081">
    <property type="entry name" value="GDHRDH"/>
</dbReference>
<evidence type="ECO:0000256" key="1">
    <source>
        <dbReference type="ARBA" id="ARBA00006484"/>
    </source>
</evidence>
<accession>A0A7H8QEV2</accession>
<keyword evidence="6" id="KW-1185">Reference proteome</keyword>
<dbReference type="SMART" id="SM00822">
    <property type="entry name" value="PKS_KR"/>
    <property type="match status" value="1"/>
</dbReference>
<dbReference type="GO" id="GO:0016491">
    <property type="term" value="F:oxidoreductase activity"/>
    <property type="evidence" value="ECO:0007669"/>
    <property type="project" value="UniProtKB-KW"/>
</dbReference>